<dbReference type="PANTHER" id="PTHR39207:SF1">
    <property type="entry name" value="ALPHA-GLUCURONIDASE A"/>
    <property type="match status" value="1"/>
</dbReference>
<keyword evidence="4" id="KW-0119">Carbohydrate metabolism</keyword>
<dbReference type="OrthoDB" id="165718at2157"/>
<dbReference type="InterPro" id="IPR011099">
    <property type="entry name" value="Glyco_hydro_67_C"/>
</dbReference>
<evidence type="ECO:0000259" key="8">
    <source>
        <dbReference type="Pfam" id="PF07477"/>
    </source>
</evidence>
<dbReference type="EMBL" id="BMPF01000003">
    <property type="protein sequence ID" value="GGL38822.1"/>
    <property type="molecule type" value="Genomic_DNA"/>
</dbReference>
<feature type="domain" description="Alpha glucuronidase N-terminal" evidence="7">
    <location>
        <begin position="9"/>
        <end position="132"/>
    </location>
</feature>
<keyword evidence="6" id="KW-0624">Polysaccharide degradation</keyword>
<dbReference type="Pfam" id="PF03648">
    <property type="entry name" value="Glyco_hydro_67N"/>
    <property type="match status" value="1"/>
</dbReference>
<organism evidence="10 11">
    <name type="scientific">Halarchaeum grantii</name>
    <dbReference type="NCBI Taxonomy" id="1193105"/>
    <lineage>
        <taxon>Archaea</taxon>
        <taxon>Methanobacteriati</taxon>
        <taxon>Methanobacteriota</taxon>
        <taxon>Stenosarchaea group</taxon>
        <taxon>Halobacteria</taxon>
        <taxon>Halobacteriales</taxon>
        <taxon>Halobacteriaceae</taxon>
    </lineage>
</organism>
<dbReference type="GO" id="GO:0046559">
    <property type="term" value="F:alpha-glucuronidase activity"/>
    <property type="evidence" value="ECO:0007669"/>
    <property type="project" value="InterPro"/>
</dbReference>
<dbReference type="RefSeq" id="WP_188883896.1">
    <property type="nucleotide sequence ID" value="NZ_BMPF01000003.1"/>
</dbReference>
<protein>
    <submittedName>
        <fullName evidence="10">Xylan alpha-1,2-glucuronidase</fullName>
    </submittedName>
</protein>
<evidence type="ECO:0000259" key="7">
    <source>
        <dbReference type="Pfam" id="PF03648"/>
    </source>
</evidence>
<keyword evidence="3" id="KW-0378">Hydrolase</keyword>
<feature type="domain" description="Glycosyl hydrolase family 67 catalytic" evidence="9">
    <location>
        <begin position="138"/>
        <end position="465"/>
    </location>
</feature>
<name>A0A830FEI5_9EURY</name>
<keyword evidence="5" id="KW-0326">Glycosidase</keyword>
<comment type="similarity">
    <text evidence="1">Belongs to the glycosyl hydrolase 67 family.</text>
</comment>
<comment type="caution">
    <text evidence="10">The sequence shown here is derived from an EMBL/GenBank/DDBJ whole genome shotgun (WGS) entry which is preliminary data.</text>
</comment>
<dbReference type="Pfam" id="PF07477">
    <property type="entry name" value="Glyco_hydro_67C"/>
    <property type="match status" value="1"/>
</dbReference>
<reference evidence="10 11" key="1">
    <citation type="journal article" date="2019" name="Int. J. Syst. Evol. Microbiol.">
        <title>The Global Catalogue of Microorganisms (GCM) 10K type strain sequencing project: providing services to taxonomists for standard genome sequencing and annotation.</title>
        <authorList>
            <consortium name="The Broad Institute Genomics Platform"/>
            <consortium name="The Broad Institute Genome Sequencing Center for Infectious Disease"/>
            <person name="Wu L."/>
            <person name="Ma J."/>
        </authorList>
    </citation>
    <scope>NUCLEOTIDE SEQUENCE [LARGE SCALE GENOMIC DNA]</scope>
    <source>
        <strain evidence="10 11">JCM 19585</strain>
    </source>
</reference>
<evidence type="ECO:0000256" key="6">
    <source>
        <dbReference type="ARBA" id="ARBA00023326"/>
    </source>
</evidence>
<dbReference type="InterPro" id="IPR037054">
    <property type="entry name" value="A-glucoronidase_C_sf"/>
</dbReference>
<feature type="domain" description="Glycosyl hydrolase family 67 C-terminal" evidence="8">
    <location>
        <begin position="466"/>
        <end position="688"/>
    </location>
</feature>
<dbReference type="Pfam" id="PF07488">
    <property type="entry name" value="Glyco_hydro_67M"/>
    <property type="match status" value="1"/>
</dbReference>
<proteinExistence type="inferred from homology"/>
<dbReference type="InterPro" id="IPR017853">
    <property type="entry name" value="GH"/>
</dbReference>
<dbReference type="GO" id="GO:0033939">
    <property type="term" value="F:xylan alpha-1,2-glucuronosidase activity"/>
    <property type="evidence" value="ECO:0007669"/>
    <property type="project" value="TreeGrafter"/>
</dbReference>
<evidence type="ECO:0000256" key="5">
    <source>
        <dbReference type="ARBA" id="ARBA00023295"/>
    </source>
</evidence>
<dbReference type="InterPro" id="IPR011100">
    <property type="entry name" value="Glyco_hydro_67_cat"/>
</dbReference>
<dbReference type="GO" id="GO:0045493">
    <property type="term" value="P:xylan catabolic process"/>
    <property type="evidence" value="ECO:0007669"/>
    <property type="project" value="UniProtKB-KW"/>
</dbReference>
<evidence type="ECO:0000256" key="3">
    <source>
        <dbReference type="ARBA" id="ARBA00022801"/>
    </source>
</evidence>
<dbReference type="Gene3D" id="3.90.1330.10">
    <property type="entry name" value="Alpha-glucuronidase, C-terminal domain"/>
    <property type="match status" value="1"/>
</dbReference>
<evidence type="ECO:0000259" key="9">
    <source>
        <dbReference type="Pfam" id="PF07488"/>
    </source>
</evidence>
<keyword evidence="2" id="KW-0858">Xylan degradation</keyword>
<accession>A0A830FEI5</accession>
<evidence type="ECO:0000256" key="2">
    <source>
        <dbReference type="ARBA" id="ARBA00022651"/>
    </source>
</evidence>
<evidence type="ECO:0000313" key="11">
    <source>
        <dbReference type="Proteomes" id="UP000628840"/>
    </source>
</evidence>
<dbReference type="PANTHER" id="PTHR39207">
    <property type="entry name" value="ALPHA-GLUCURONIDASE A"/>
    <property type="match status" value="1"/>
</dbReference>
<dbReference type="Gene3D" id="3.20.20.80">
    <property type="entry name" value="Glycosidases"/>
    <property type="match status" value="1"/>
</dbReference>
<dbReference type="InterPro" id="IPR005154">
    <property type="entry name" value="Glyco_hydro_67_aGlcAse_N"/>
</dbReference>
<evidence type="ECO:0000256" key="4">
    <source>
        <dbReference type="ARBA" id="ARBA00023277"/>
    </source>
</evidence>
<dbReference type="SUPFAM" id="SSF51445">
    <property type="entry name" value="(Trans)glycosidases"/>
    <property type="match status" value="1"/>
</dbReference>
<evidence type="ECO:0000256" key="1">
    <source>
        <dbReference type="ARBA" id="ARBA00008833"/>
    </source>
</evidence>
<dbReference type="InterPro" id="IPR029018">
    <property type="entry name" value="Hex-like_dom2"/>
</dbReference>
<evidence type="ECO:0000313" key="10">
    <source>
        <dbReference type="EMBL" id="GGL38822.1"/>
    </source>
</evidence>
<dbReference type="AlphaFoldDB" id="A0A830FEI5"/>
<dbReference type="GO" id="GO:0005576">
    <property type="term" value="C:extracellular region"/>
    <property type="evidence" value="ECO:0007669"/>
    <property type="project" value="InterPro"/>
</dbReference>
<dbReference type="SUPFAM" id="SSF55545">
    <property type="entry name" value="beta-N-acetylhexosaminidase-like domain"/>
    <property type="match status" value="1"/>
</dbReference>
<gene>
    <name evidence="10" type="ORF">GCM10009037_23090</name>
</gene>
<dbReference type="Gene3D" id="3.30.379.10">
    <property type="entry name" value="Chitobiase/beta-hexosaminidase domain 2-like"/>
    <property type="match status" value="1"/>
</dbReference>
<sequence>MVVTDYDDCWLQYDRVDDPDRLSAYRRRCLHAYVSEEGPELRAVRQELRVGLDGLLGREPHLWQHPPRSQDGFLAVGRRDNMEVVRHAVDAAEVDGLDEEGYVLRATEWEGQDCVVVTANTDRGMLFGTFHLLRLLSLGEPIADLDVVEEPRAKERVIDHWDNPFRGSVERGYAGQSIFDWETLPDLRERYWDYARLLASTGINGVVVNNVNTEKPDREGANDAIAGMEGWQLLESENLEKVAALATVFRRYGVRTFLSVNYAAPMLVGDLDTADPLEDDVEAWWKRKADELYERIPDFGGFLVKADSEGQRGPYDYDRDHAEGANVLGRALEPHDGRVFWRAFVYSEHEDRAVQAYETFEPLDGEFHDNVTLQIKNGPIDFQPREPVSTLFGAMPETNVACELQITQEYTGQGVHACSHLPQWEEVLEFDTHGDGEGTEVRDLLVDRAGEGFAGVANVGEDRNWTGHDLAQLNLYGFGRLAWDPTLGSEEVTREWAAQTFGRNPSVVETVTRIQEESWPAVIDYETGGIGLMHMMYNGEARLENHYDPGPEEWPEYTGIAEDGIGLDRTPSGSDYASQYQGPWPARYADPETCPEELLLFFHHLPWEHELDDGTTVIQRLYDNCFEGVEAVRALRERWSALAGTVDERRHRRVAERFDEQVVQAERWRDSLVSYFYEYAGVPDERGRVPLDD</sequence>
<keyword evidence="11" id="KW-1185">Reference proteome</keyword>
<dbReference type="Proteomes" id="UP000628840">
    <property type="component" value="Unassembled WGS sequence"/>
</dbReference>